<evidence type="ECO:0000313" key="3">
    <source>
        <dbReference type="Proteomes" id="UP001605036"/>
    </source>
</evidence>
<proteinExistence type="predicted"/>
<gene>
    <name evidence="2" type="ORF">R1flu_014752</name>
</gene>
<protein>
    <submittedName>
        <fullName evidence="2">Uncharacterized protein</fullName>
    </submittedName>
</protein>
<feature type="region of interest" description="Disordered" evidence="1">
    <location>
        <begin position="1"/>
        <end position="251"/>
    </location>
</feature>
<organism evidence="2 3">
    <name type="scientific">Riccia fluitans</name>
    <dbReference type="NCBI Taxonomy" id="41844"/>
    <lineage>
        <taxon>Eukaryota</taxon>
        <taxon>Viridiplantae</taxon>
        <taxon>Streptophyta</taxon>
        <taxon>Embryophyta</taxon>
        <taxon>Marchantiophyta</taxon>
        <taxon>Marchantiopsida</taxon>
        <taxon>Marchantiidae</taxon>
        <taxon>Marchantiales</taxon>
        <taxon>Ricciaceae</taxon>
        <taxon>Riccia</taxon>
    </lineage>
</organism>
<accession>A0ABD1YHE2</accession>
<comment type="caution">
    <text evidence="2">The sequence shown here is derived from an EMBL/GenBank/DDBJ whole genome shotgun (WGS) entry which is preliminary data.</text>
</comment>
<dbReference type="EMBL" id="JBHFFA010000004">
    <property type="protein sequence ID" value="KAL2630066.1"/>
    <property type="molecule type" value="Genomic_DNA"/>
</dbReference>
<evidence type="ECO:0000256" key="1">
    <source>
        <dbReference type="SAM" id="MobiDB-lite"/>
    </source>
</evidence>
<dbReference type="Proteomes" id="UP001605036">
    <property type="component" value="Unassembled WGS sequence"/>
</dbReference>
<reference evidence="2 3" key="1">
    <citation type="submission" date="2024-09" db="EMBL/GenBank/DDBJ databases">
        <title>Chromosome-scale assembly of Riccia fluitans.</title>
        <authorList>
            <person name="Paukszto L."/>
            <person name="Sawicki J."/>
            <person name="Karawczyk K."/>
            <person name="Piernik-Szablinska J."/>
            <person name="Szczecinska M."/>
            <person name="Mazdziarz M."/>
        </authorList>
    </citation>
    <scope>NUCLEOTIDE SEQUENCE [LARGE SCALE GENOMIC DNA]</scope>
    <source>
        <strain evidence="2">Rf_01</strain>
        <tissue evidence="2">Aerial parts of the thallus</tissue>
    </source>
</reference>
<feature type="compositionally biased region" description="Basic and acidic residues" evidence="1">
    <location>
        <begin position="173"/>
        <end position="183"/>
    </location>
</feature>
<evidence type="ECO:0000313" key="2">
    <source>
        <dbReference type="EMBL" id="KAL2630066.1"/>
    </source>
</evidence>
<feature type="compositionally biased region" description="Basic residues" evidence="1">
    <location>
        <begin position="132"/>
        <end position="143"/>
    </location>
</feature>
<feature type="compositionally biased region" description="Basic and acidic residues" evidence="1">
    <location>
        <begin position="191"/>
        <end position="229"/>
    </location>
</feature>
<feature type="compositionally biased region" description="Basic and acidic residues" evidence="1">
    <location>
        <begin position="56"/>
        <end position="81"/>
    </location>
</feature>
<sequence length="312" mass="35082">MFSSQTPLPPLARQPQTPLFHALPASGHASSREEDEEEEVPYHPDPLPLPQAEPLPFRERLPPPSPPREETMLPVEQRTEEPPPVAPTHPMSTVLALSAQAPVSPDLKVMENGSSGATGEGDADAEEDKKREREHKKRSKNWTRYKEVRDGVKDREDNPFYDELHPLLSGKSLKRERERDKDTFGSGGKEGVGRDYSKELSRELAGDGFNRDADKDGLYKSVPRGRDSFKDEEEDGDDAEAKAPSRKKKRGPKYITKVERFGTSLEQKFQLTVALLLHMEISPRLMIYWHGRYSGSLNFPKSPFVEVGCKAG</sequence>
<keyword evidence="3" id="KW-1185">Reference proteome</keyword>
<name>A0ABD1YHE2_9MARC</name>
<dbReference type="AlphaFoldDB" id="A0ABD1YHE2"/>
<feature type="compositionally biased region" description="Basic and acidic residues" evidence="1">
    <location>
        <begin position="144"/>
        <end position="165"/>
    </location>
</feature>
<feature type="compositionally biased region" description="Pro residues" evidence="1">
    <location>
        <begin position="43"/>
        <end position="53"/>
    </location>
</feature>